<comment type="caution">
    <text evidence="7">The sequence shown here is derived from an EMBL/GenBank/DDBJ whole genome shotgun (WGS) entry which is preliminary data.</text>
</comment>
<protein>
    <recommendedName>
        <fullName evidence="8">Methanethiol S-methyltransferase</fullName>
    </recommendedName>
</protein>
<keyword evidence="5 6" id="KW-0472">Membrane</keyword>
<accession>A0A831RMG6</accession>
<dbReference type="Proteomes" id="UP000886251">
    <property type="component" value="Unassembled WGS sequence"/>
</dbReference>
<keyword evidence="3 6" id="KW-0812">Transmembrane</keyword>
<evidence type="ECO:0000256" key="1">
    <source>
        <dbReference type="ARBA" id="ARBA00004141"/>
    </source>
</evidence>
<dbReference type="EMBL" id="DRKP01000024">
    <property type="protein sequence ID" value="HEB95229.1"/>
    <property type="molecule type" value="Genomic_DNA"/>
</dbReference>
<evidence type="ECO:0008006" key="8">
    <source>
        <dbReference type="Google" id="ProtNLM"/>
    </source>
</evidence>
<feature type="transmembrane region" description="Helical" evidence="6">
    <location>
        <begin position="36"/>
        <end position="58"/>
    </location>
</feature>
<dbReference type="PANTHER" id="PTHR31040">
    <property type="entry name" value="NURIM"/>
    <property type="match status" value="1"/>
</dbReference>
<evidence type="ECO:0000256" key="5">
    <source>
        <dbReference type="ARBA" id="ARBA00023136"/>
    </source>
</evidence>
<dbReference type="Gene3D" id="1.20.120.1630">
    <property type="match status" value="1"/>
</dbReference>
<dbReference type="PANTHER" id="PTHR31040:SF1">
    <property type="entry name" value="NURIM"/>
    <property type="match status" value="1"/>
</dbReference>
<reference evidence="7" key="1">
    <citation type="journal article" date="2020" name="mSystems">
        <title>Genome- and Community-Level Interaction Insights into Carbon Utilization and Element Cycling Functions of Hydrothermarchaeota in Hydrothermal Sediment.</title>
        <authorList>
            <person name="Zhou Z."/>
            <person name="Liu Y."/>
            <person name="Xu W."/>
            <person name="Pan J."/>
            <person name="Luo Z.H."/>
            <person name="Li M."/>
        </authorList>
    </citation>
    <scope>NUCLEOTIDE SEQUENCE [LARGE SCALE GENOMIC DNA]</scope>
    <source>
        <strain evidence="7">HyVt-443</strain>
    </source>
</reference>
<gene>
    <name evidence="7" type="ORF">ENI96_02205</name>
</gene>
<dbReference type="AlphaFoldDB" id="A0A831RMG6"/>
<sequence length="206" mass="25064">MVIGAWLSYFLLHSLLASLAAKRLVARRWPGLMPAYRLFFNILAMLLLIPPLWLTYRWDGPWLWRWEGPWWWLANGLALLALALFWWSLRWYDSGEFIGLRQWRRQERRVEDQERFHVSPLHRWVRHPWYSLGLVLVWTRDMNLALLWTAILITLYFVVGSRLEERKLMTYHGRAYARYRERVPGLIPRPWRHLSREEAEALEREA</sequence>
<evidence type="ECO:0000256" key="4">
    <source>
        <dbReference type="ARBA" id="ARBA00022989"/>
    </source>
</evidence>
<evidence type="ECO:0000256" key="3">
    <source>
        <dbReference type="ARBA" id="ARBA00022692"/>
    </source>
</evidence>
<comment type="subcellular location">
    <subcellularLocation>
        <location evidence="1">Membrane</location>
        <topology evidence="1">Multi-pass membrane protein</topology>
    </subcellularLocation>
</comment>
<evidence type="ECO:0000256" key="2">
    <source>
        <dbReference type="ARBA" id="ARBA00010631"/>
    </source>
</evidence>
<proteinExistence type="inferred from homology"/>
<feature type="transmembrane region" description="Helical" evidence="6">
    <location>
        <begin position="142"/>
        <end position="159"/>
    </location>
</feature>
<keyword evidence="4 6" id="KW-1133">Transmembrane helix</keyword>
<feature type="transmembrane region" description="Helical" evidence="6">
    <location>
        <begin position="70"/>
        <end position="89"/>
    </location>
</feature>
<organism evidence="7">
    <name type="scientific">Sedimenticola thiotaurini</name>
    <dbReference type="NCBI Taxonomy" id="1543721"/>
    <lineage>
        <taxon>Bacteria</taxon>
        <taxon>Pseudomonadati</taxon>
        <taxon>Pseudomonadota</taxon>
        <taxon>Gammaproteobacteria</taxon>
        <taxon>Chromatiales</taxon>
        <taxon>Sedimenticolaceae</taxon>
        <taxon>Sedimenticola</taxon>
    </lineage>
</organism>
<evidence type="ECO:0000256" key="6">
    <source>
        <dbReference type="SAM" id="Phobius"/>
    </source>
</evidence>
<comment type="similarity">
    <text evidence="2">Belongs to the nurim family.</text>
</comment>
<dbReference type="InterPro" id="IPR033580">
    <property type="entry name" value="Nurim-like"/>
</dbReference>
<evidence type="ECO:0000313" key="7">
    <source>
        <dbReference type="EMBL" id="HEB95229.1"/>
    </source>
</evidence>
<dbReference type="GO" id="GO:0016020">
    <property type="term" value="C:membrane"/>
    <property type="evidence" value="ECO:0007669"/>
    <property type="project" value="UniProtKB-SubCell"/>
</dbReference>
<name>A0A831RMG6_9GAMM</name>